<reference evidence="3 4" key="1">
    <citation type="journal article" date="2014" name="Antonie Van Leeuwenhoek">
        <title>Hyphomonas beringensis sp. nov. and Hyphomonas chukchiensis sp. nov., isolated from surface seawater of the Bering Sea and Chukchi Sea.</title>
        <authorList>
            <person name="Li C."/>
            <person name="Lai Q."/>
            <person name="Li G."/>
            <person name="Dong C."/>
            <person name="Wang J."/>
            <person name="Liao Y."/>
            <person name="Shao Z."/>
        </authorList>
    </citation>
    <scope>NUCLEOTIDE SEQUENCE [LARGE SCALE GENOMIC DNA]</scope>
    <source>
        <strain evidence="3 4">22II1-22F38</strain>
    </source>
</reference>
<dbReference type="OrthoDB" id="7619725at2"/>
<evidence type="ECO:0000259" key="2">
    <source>
        <dbReference type="Pfam" id="PF13144"/>
    </source>
</evidence>
<dbReference type="Proteomes" id="UP000024547">
    <property type="component" value="Unassembled WGS sequence"/>
</dbReference>
<comment type="function">
    <text evidence="1">Involved in the assembly process of the P-ring formation. It may associate with FlgF on the rod constituting a structure essential for the P-ring assembly or may act as a modulator protein for the P-ring assembly.</text>
</comment>
<protein>
    <recommendedName>
        <fullName evidence="1">Flagella basal body P-ring formation protein FlgA</fullName>
    </recommendedName>
</protein>
<proteinExistence type="inferred from homology"/>
<feature type="domain" description="Flagella basal body P-ring formation protein FlgA SAF" evidence="2">
    <location>
        <begin position="22"/>
        <end position="134"/>
    </location>
</feature>
<dbReference type="PANTHER" id="PTHR36307:SF1">
    <property type="entry name" value="FLAGELLA BASAL BODY P-RING FORMATION PROTEIN FLGA"/>
    <property type="match status" value="1"/>
</dbReference>
<gene>
    <name evidence="3" type="ORF">HY36_02780</name>
</gene>
<comment type="similarity">
    <text evidence="1">Belongs to the FlgA family.</text>
</comment>
<dbReference type="InterPro" id="IPR039246">
    <property type="entry name" value="Flagellar_FlgA"/>
</dbReference>
<dbReference type="eggNOG" id="COG1261">
    <property type="taxonomic scope" value="Bacteria"/>
</dbReference>
<dbReference type="RefSeq" id="WP_035547824.1">
    <property type="nucleotide sequence ID" value="NZ_AWFH01000001.1"/>
</dbReference>
<dbReference type="STRING" id="1280948.HY36_02780"/>
<dbReference type="GO" id="GO:0042597">
    <property type="term" value="C:periplasmic space"/>
    <property type="evidence" value="ECO:0007669"/>
    <property type="project" value="UniProtKB-SubCell"/>
</dbReference>
<keyword evidence="1" id="KW-0732">Signal</keyword>
<dbReference type="PANTHER" id="PTHR36307">
    <property type="entry name" value="FLAGELLA BASAL BODY P-RING FORMATION PROTEIN FLGA"/>
    <property type="match status" value="1"/>
</dbReference>
<feature type="chain" id="PRO_5005102231" description="Flagella basal body P-ring formation protein FlgA" evidence="1">
    <location>
        <begin position="21"/>
        <end position="135"/>
    </location>
</feature>
<sequence length="135" mass="14099">MIPAIALGLGLAAHMMGASASVATEVIRAGDTVTAANISTETGSMVSSDNPLIGREVRRTVYVGQELSLDDTQPARLVRRNQVVTVKFVSGALEITTTGRAMSEATEGDSVSILNLNSKKIVSGIVQSDGWVLVQ</sequence>
<dbReference type="NCBIfam" id="TIGR03170">
    <property type="entry name" value="flgA_cterm"/>
    <property type="match status" value="1"/>
</dbReference>
<comment type="subcellular location">
    <subcellularLocation>
        <location evidence="1">Periplasm</location>
    </subcellularLocation>
</comment>
<keyword evidence="4" id="KW-1185">Reference proteome</keyword>
<dbReference type="EMBL" id="AWFH01000001">
    <property type="protein sequence ID" value="KCZ65328.1"/>
    <property type="molecule type" value="Genomic_DNA"/>
</dbReference>
<comment type="caution">
    <text evidence="3">The sequence shown here is derived from an EMBL/GenBank/DDBJ whole genome shotgun (WGS) entry which is preliminary data.</text>
</comment>
<dbReference type="GO" id="GO:0044780">
    <property type="term" value="P:bacterial-type flagellum assembly"/>
    <property type="evidence" value="ECO:0007669"/>
    <property type="project" value="InterPro"/>
</dbReference>
<keyword evidence="1" id="KW-0574">Periplasm</keyword>
<dbReference type="Gene3D" id="2.30.30.760">
    <property type="match status" value="1"/>
</dbReference>
<dbReference type="PATRIC" id="fig|1280948.3.peg.550"/>
<feature type="signal peptide" evidence="1">
    <location>
        <begin position="1"/>
        <end position="20"/>
    </location>
</feature>
<dbReference type="CDD" id="cd11614">
    <property type="entry name" value="SAF_CpaB_FlgA_like"/>
    <property type="match status" value="1"/>
</dbReference>
<organism evidence="3 4">
    <name type="scientific">Hyphomonas atlantica</name>
    <dbReference type="NCBI Taxonomy" id="1280948"/>
    <lineage>
        <taxon>Bacteria</taxon>
        <taxon>Pseudomonadati</taxon>
        <taxon>Pseudomonadota</taxon>
        <taxon>Alphaproteobacteria</taxon>
        <taxon>Hyphomonadales</taxon>
        <taxon>Hyphomonadaceae</taxon>
        <taxon>Hyphomonas</taxon>
    </lineage>
</organism>
<dbReference type="AlphaFoldDB" id="A0A059ECF7"/>
<evidence type="ECO:0000313" key="3">
    <source>
        <dbReference type="EMBL" id="KCZ65328.1"/>
    </source>
</evidence>
<evidence type="ECO:0000313" key="4">
    <source>
        <dbReference type="Proteomes" id="UP000024547"/>
    </source>
</evidence>
<keyword evidence="1" id="KW-1005">Bacterial flagellum biogenesis</keyword>
<accession>A0A059ECF7</accession>
<dbReference type="Pfam" id="PF13144">
    <property type="entry name" value="ChapFlgA"/>
    <property type="match status" value="1"/>
</dbReference>
<evidence type="ECO:0000256" key="1">
    <source>
        <dbReference type="RuleBase" id="RU362063"/>
    </source>
</evidence>
<name>A0A059ECF7_9PROT</name>
<dbReference type="InterPro" id="IPR017585">
    <property type="entry name" value="SAF_FlgA"/>
</dbReference>